<keyword evidence="10" id="KW-0031">Aminopeptidase</keyword>
<dbReference type="GO" id="GO:0004177">
    <property type="term" value="F:aminopeptidase activity"/>
    <property type="evidence" value="ECO:0007669"/>
    <property type="project" value="UniProtKB-KW"/>
</dbReference>
<gene>
    <name evidence="10" type="ORF">CINCED_3A012611</name>
</gene>
<dbReference type="Proteomes" id="UP000325440">
    <property type="component" value="Unassembled WGS sequence"/>
</dbReference>
<accession>A0A5E4M0C0</accession>
<dbReference type="PANTHER" id="PTHR11005">
    <property type="entry name" value="LYSOSOMAL ACID LIPASE-RELATED"/>
    <property type="match status" value="1"/>
</dbReference>
<reference evidence="10 11" key="1">
    <citation type="submission" date="2019-08" db="EMBL/GenBank/DDBJ databases">
        <authorList>
            <person name="Alioto T."/>
            <person name="Alioto T."/>
            <person name="Gomez Garrido J."/>
        </authorList>
    </citation>
    <scope>NUCLEOTIDE SEQUENCE [LARGE SCALE GENOMIC DNA]</scope>
</reference>
<proteinExistence type="inferred from homology"/>
<name>A0A5E4M0C0_9HEMI</name>
<keyword evidence="11" id="KW-1185">Reference proteome</keyword>
<evidence type="ECO:0000256" key="5">
    <source>
        <dbReference type="ARBA" id="ARBA00023098"/>
    </source>
</evidence>
<dbReference type="GO" id="GO:0016042">
    <property type="term" value="P:lipid catabolic process"/>
    <property type="evidence" value="ECO:0007669"/>
    <property type="project" value="UniProtKB-KW"/>
</dbReference>
<evidence type="ECO:0000313" key="11">
    <source>
        <dbReference type="Proteomes" id="UP000325440"/>
    </source>
</evidence>
<feature type="domain" description="Partial AB-hydrolase lipase" evidence="8">
    <location>
        <begin position="33"/>
        <end position="93"/>
    </location>
</feature>
<keyword evidence="4" id="KW-0442">Lipid degradation</keyword>
<dbReference type="InterPro" id="IPR029058">
    <property type="entry name" value="AB_hydrolase_fold"/>
</dbReference>
<evidence type="ECO:0000256" key="2">
    <source>
        <dbReference type="ARBA" id="ARBA00022729"/>
    </source>
</evidence>
<evidence type="ECO:0000313" key="10">
    <source>
        <dbReference type="EMBL" id="VVC24403.1"/>
    </source>
</evidence>
<dbReference type="InterPro" id="IPR006693">
    <property type="entry name" value="AB_hydrolase_lipase"/>
</dbReference>
<evidence type="ECO:0000256" key="7">
    <source>
        <dbReference type="SAM" id="SignalP"/>
    </source>
</evidence>
<dbReference type="Pfam" id="PF04083">
    <property type="entry name" value="Abhydro_lipase"/>
    <property type="match status" value="1"/>
</dbReference>
<sequence>MRFFLDFTFFLNILTVVTIFGKETYIPDASLSVPKIIKRHGYPAETHIVDTKDGYLLEVHRIPYGKNAKQSKNFPVLLQHGIVASSADWIINGPSKALAYQLADQGYDVWLGNSRGNTYSRTHINRSPQNEEFWNFSFHEMGIYDMPATIDYILERTNRSQLNYIGHSMGTCIFFVMCSVLPEYNYKIRVQISLAPVAYIHHMTSTLNSLAPYANQIEKASNWISHGAFLPQNAASKLVNKYLCGEDASNSLLCKKYIVYKLFGEDSVQFDMSLLPIILGHNPAGTSVKTLMHFAQEIRTKNFQQFDHGKEENIKIYNCSHPPKYNLSNVIAPVAFYYAQNDIIADPKDVIELYSHLPNRLGLNLIEFDQFNHVDFLYSKNIIDMVYQSVLNTISTTEFEDWVPVFDNTTIYNAIDNIHCNDIELRERNSRKTNKGFWSKLTGYIKKKEVSPLVNIKEQHSEKTAESRNTYTKAWKELFNE</sequence>
<dbReference type="InterPro" id="IPR022742">
    <property type="entry name" value="Hydrolase_4"/>
</dbReference>
<protein>
    <submittedName>
        <fullName evidence="10">Partial AB-hydrolase lipase domain,Serine aminopeptidase, S33,Alpha/Beta hydrolase fold</fullName>
    </submittedName>
</protein>
<dbReference type="AlphaFoldDB" id="A0A5E4M0C0"/>
<dbReference type="SUPFAM" id="SSF53474">
    <property type="entry name" value="alpha/beta-Hydrolases"/>
    <property type="match status" value="1"/>
</dbReference>
<evidence type="ECO:0000256" key="6">
    <source>
        <dbReference type="ARBA" id="ARBA00023180"/>
    </source>
</evidence>
<comment type="similarity">
    <text evidence="1">Belongs to the AB hydrolase superfamily. Lipase family.</text>
</comment>
<dbReference type="FunFam" id="3.40.50.1820:FF:000021">
    <property type="entry name" value="Lipase"/>
    <property type="match status" value="1"/>
</dbReference>
<organism evidence="10 11">
    <name type="scientific">Cinara cedri</name>
    <dbReference type="NCBI Taxonomy" id="506608"/>
    <lineage>
        <taxon>Eukaryota</taxon>
        <taxon>Metazoa</taxon>
        <taxon>Ecdysozoa</taxon>
        <taxon>Arthropoda</taxon>
        <taxon>Hexapoda</taxon>
        <taxon>Insecta</taxon>
        <taxon>Pterygota</taxon>
        <taxon>Neoptera</taxon>
        <taxon>Paraneoptera</taxon>
        <taxon>Hemiptera</taxon>
        <taxon>Sternorrhyncha</taxon>
        <taxon>Aphidomorpha</taxon>
        <taxon>Aphidoidea</taxon>
        <taxon>Aphididae</taxon>
        <taxon>Lachninae</taxon>
        <taxon>Cinara</taxon>
    </lineage>
</organism>
<keyword evidence="2 7" id="KW-0732">Signal</keyword>
<evidence type="ECO:0000256" key="4">
    <source>
        <dbReference type="ARBA" id="ARBA00022963"/>
    </source>
</evidence>
<feature type="domain" description="Serine aminopeptidase S33" evidence="9">
    <location>
        <begin position="96"/>
        <end position="214"/>
    </location>
</feature>
<evidence type="ECO:0000259" key="8">
    <source>
        <dbReference type="Pfam" id="PF04083"/>
    </source>
</evidence>
<dbReference type="Pfam" id="PF12146">
    <property type="entry name" value="Hydrolase_4"/>
    <property type="match status" value="1"/>
</dbReference>
<keyword evidence="5" id="KW-0443">Lipid metabolism</keyword>
<keyword evidence="6" id="KW-0325">Glycoprotein</keyword>
<dbReference type="Gene3D" id="3.40.50.1820">
    <property type="entry name" value="alpha/beta hydrolase"/>
    <property type="match status" value="1"/>
</dbReference>
<dbReference type="OrthoDB" id="9974421at2759"/>
<feature type="chain" id="PRO_5022910429" evidence="7">
    <location>
        <begin position="22"/>
        <end position="481"/>
    </location>
</feature>
<keyword evidence="3 10" id="KW-0378">Hydrolase</keyword>
<dbReference type="EMBL" id="CABPRJ010000002">
    <property type="protein sequence ID" value="VVC24403.1"/>
    <property type="molecule type" value="Genomic_DNA"/>
</dbReference>
<evidence type="ECO:0000259" key="9">
    <source>
        <dbReference type="Pfam" id="PF12146"/>
    </source>
</evidence>
<evidence type="ECO:0000256" key="1">
    <source>
        <dbReference type="ARBA" id="ARBA00010701"/>
    </source>
</evidence>
<feature type="signal peptide" evidence="7">
    <location>
        <begin position="1"/>
        <end position="21"/>
    </location>
</feature>
<keyword evidence="10" id="KW-0645">Protease</keyword>
<evidence type="ECO:0000256" key="3">
    <source>
        <dbReference type="ARBA" id="ARBA00022801"/>
    </source>
</evidence>